<organism evidence="7 8">
    <name type="scientific">Achromobacter aloeverae</name>
    <dbReference type="NCBI Taxonomy" id="1750518"/>
    <lineage>
        <taxon>Bacteria</taxon>
        <taxon>Pseudomonadati</taxon>
        <taxon>Pseudomonadota</taxon>
        <taxon>Betaproteobacteria</taxon>
        <taxon>Burkholderiales</taxon>
        <taxon>Alcaligenaceae</taxon>
        <taxon>Achromobacter</taxon>
    </lineage>
</organism>
<reference evidence="7 8" key="1">
    <citation type="journal article" date="2017" name="Int. J. Syst. Evol. Microbiol.">
        <title>Achromobacter aloeverae sp. nov., isolated from the root of Aloe vera (L.) Burm.f.</title>
        <authorList>
            <person name="Kuncharoen N."/>
            <person name="Muramatsu Y."/>
            <person name="Shibata C."/>
            <person name="Kamakura Y."/>
            <person name="Nakagawa Y."/>
            <person name="Tanasupawat S."/>
        </authorList>
    </citation>
    <scope>NUCLEOTIDE SEQUENCE [LARGE SCALE GENOMIC DNA]</scope>
    <source>
        <strain evidence="7 8">AVA-1</strain>
    </source>
</reference>
<dbReference type="PANTHER" id="PTHR47627:SF1">
    <property type="entry name" value="RUBREDOXIN-1-RELATED"/>
    <property type="match status" value="1"/>
</dbReference>
<feature type="domain" description="Rubredoxin-like" evidence="6">
    <location>
        <begin position="56"/>
        <end position="107"/>
    </location>
</feature>
<evidence type="ECO:0000256" key="2">
    <source>
        <dbReference type="ARBA" id="ARBA00022448"/>
    </source>
</evidence>
<evidence type="ECO:0000256" key="1">
    <source>
        <dbReference type="ARBA" id="ARBA00001965"/>
    </source>
</evidence>
<accession>A0A4Q1HTH5</accession>
<dbReference type="EMBL" id="PYAL01000001">
    <property type="protein sequence ID" value="RXN93506.1"/>
    <property type="molecule type" value="Genomic_DNA"/>
</dbReference>
<dbReference type="Gene3D" id="2.20.28.10">
    <property type="match status" value="1"/>
</dbReference>
<name>A0A4Q1HTH5_9BURK</name>
<dbReference type="OrthoDB" id="9800607at2"/>
<comment type="caution">
    <text evidence="7">The sequence shown here is derived from an EMBL/GenBank/DDBJ whole genome shotgun (WGS) entry which is preliminary data.</text>
</comment>
<dbReference type="PANTHER" id="PTHR47627">
    <property type="entry name" value="RUBREDOXIN"/>
    <property type="match status" value="1"/>
</dbReference>
<dbReference type="GO" id="GO:0043448">
    <property type="term" value="P:alkane catabolic process"/>
    <property type="evidence" value="ECO:0007669"/>
    <property type="project" value="TreeGrafter"/>
</dbReference>
<dbReference type="GO" id="GO:0005506">
    <property type="term" value="F:iron ion binding"/>
    <property type="evidence" value="ECO:0007669"/>
    <property type="project" value="InterPro"/>
</dbReference>
<comment type="cofactor">
    <cofactor evidence="1">
        <name>Fe(3+)</name>
        <dbReference type="ChEBI" id="CHEBI:29034"/>
    </cofactor>
</comment>
<evidence type="ECO:0000256" key="5">
    <source>
        <dbReference type="ARBA" id="ARBA00023004"/>
    </source>
</evidence>
<dbReference type="GO" id="GO:0009055">
    <property type="term" value="F:electron transfer activity"/>
    <property type="evidence" value="ECO:0007669"/>
    <property type="project" value="TreeGrafter"/>
</dbReference>
<dbReference type="SUPFAM" id="SSF57802">
    <property type="entry name" value="Rubredoxin-like"/>
    <property type="match status" value="1"/>
</dbReference>
<evidence type="ECO:0000313" key="7">
    <source>
        <dbReference type="EMBL" id="RXN93506.1"/>
    </source>
</evidence>
<dbReference type="Pfam" id="PF00301">
    <property type="entry name" value="Rubredoxin"/>
    <property type="match status" value="1"/>
</dbReference>
<dbReference type="InterPro" id="IPR024934">
    <property type="entry name" value="Rubredoxin-like_dom"/>
</dbReference>
<dbReference type="PROSITE" id="PS50903">
    <property type="entry name" value="RUBREDOXIN_LIKE"/>
    <property type="match status" value="1"/>
</dbReference>
<evidence type="ECO:0000256" key="4">
    <source>
        <dbReference type="ARBA" id="ARBA00022982"/>
    </source>
</evidence>
<dbReference type="InterPro" id="IPR050526">
    <property type="entry name" value="Rubredoxin_ET"/>
</dbReference>
<keyword evidence="2" id="KW-0813">Transport</keyword>
<dbReference type="InterPro" id="IPR024935">
    <property type="entry name" value="Rubredoxin_dom"/>
</dbReference>
<dbReference type="CDD" id="cd00730">
    <property type="entry name" value="rubredoxin"/>
    <property type="match status" value="1"/>
</dbReference>
<sequence>MHQGLERKAITIVFLQPADEAFELVAGSEGLDALILNLPRQASVPVAAPSEKHADFKVWQCLLCAFVYDEAAGLEEEGIAPGTRWEDVPESFTCSDCGAGKADFVMLEF</sequence>
<keyword evidence="5" id="KW-0408">Iron</keyword>
<gene>
    <name evidence="7" type="ORF">C7R54_04940</name>
</gene>
<evidence type="ECO:0000313" key="8">
    <source>
        <dbReference type="Proteomes" id="UP000290849"/>
    </source>
</evidence>
<keyword evidence="3" id="KW-0479">Metal-binding</keyword>
<dbReference type="Proteomes" id="UP000290849">
    <property type="component" value="Unassembled WGS sequence"/>
</dbReference>
<dbReference type="AlphaFoldDB" id="A0A4Q1HTH5"/>
<keyword evidence="4" id="KW-0249">Electron transport</keyword>
<keyword evidence="8" id="KW-1185">Reference proteome</keyword>
<protein>
    <recommendedName>
        <fullName evidence="6">Rubredoxin-like domain-containing protein</fullName>
    </recommendedName>
</protein>
<proteinExistence type="predicted"/>
<evidence type="ECO:0000256" key="3">
    <source>
        <dbReference type="ARBA" id="ARBA00022723"/>
    </source>
</evidence>
<evidence type="ECO:0000259" key="6">
    <source>
        <dbReference type="PROSITE" id="PS50903"/>
    </source>
</evidence>